<protein>
    <submittedName>
        <fullName evidence="14">Phospholipid glycerol acyltransferase family</fullName>
    </submittedName>
</protein>
<comment type="caution">
    <text evidence="14">The sequence shown here is derived from an EMBL/GenBank/DDBJ whole genome shotgun (WGS) entry which is preliminary data.</text>
</comment>
<dbReference type="InterPro" id="IPR002123">
    <property type="entry name" value="Plipid/glycerol_acylTrfase"/>
</dbReference>
<evidence type="ECO:0000256" key="12">
    <source>
        <dbReference type="SAM" id="MobiDB-lite"/>
    </source>
</evidence>
<keyword evidence="6" id="KW-0443">Lipid metabolism</keyword>
<evidence type="ECO:0000256" key="10">
    <source>
        <dbReference type="ARBA" id="ARBA00024323"/>
    </source>
</evidence>
<evidence type="ECO:0000256" key="8">
    <source>
        <dbReference type="ARBA" id="ARBA00023136"/>
    </source>
</evidence>
<dbReference type="AlphaFoldDB" id="A0A2P6VD56"/>
<accession>A0A2P6VD56</accession>
<dbReference type="PRINTS" id="PR00979">
    <property type="entry name" value="TAFAZZIN"/>
</dbReference>
<evidence type="ECO:0000256" key="2">
    <source>
        <dbReference type="ARBA" id="ARBA00010524"/>
    </source>
</evidence>
<evidence type="ECO:0000256" key="7">
    <source>
        <dbReference type="ARBA" id="ARBA00023128"/>
    </source>
</evidence>
<evidence type="ECO:0000313" key="14">
    <source>
        <dbReference type="EMBL" id="PSC72012.1"/>
    </source>
</evidence>
<dbReference type="GO" id="GO:0008374">
    <property type="term" value="F:O-acyltransferase activity"/>
    <property type="evidence" value="ECO:0007669"/>
    <property type="project" value="TreeGrafter"/>
</dbReference>
<evidence type="ECO:0000256" key="1">
    <source>
        <dbReference type="ARBA" id="ARBA00004137"/>
    </source>
</evidence>
<dbReference type="EMBL" id="LHPF02000012">
    <property type="protein sequence ID" value="PSC72012.1"/>
    <property type="molecule type" value="Genomic_DNA"/>
</dbReference>
<evidence type="ECO:0000256" key="11">
    <source>
        <dbReference type="ARBA" id="ARBA00047906"/>
    </source>
</evidence>
<evidence type="ECO:0000256" key="3">
    <source>
        <dbReference type="ARBA" id="ARBA00022679"/>
    </source>
</evidence>
<dbReference type="GO" id="GO:0006644">
    <property type="term" value="P:phospholipid metabolic process"/>
    <property type="evidence" value="ECO:0007669"/>
    <property type="project" value="InterPro"/>
</dbReference>
<keyword evidence="3" id="KW-0808">Transferase</keyword>
<dbReference type="SMART" id="SM00563">
    <property type="entry name" value="PlsC"/>
    <property type="match status" value="1"/>
</dbReference>
<reference evidence="14 15" key="1">
    <citation type="journal article" date="2018" name="Plant J.">
        <title>Genome sequences of Chlorella sorokiniana UTEX 1602 and Micractinium conductrix SAG 241.80: implications to maltose excretion by a green alga.</title>
        <authorList>
            <person name="Arriola M.B."/>
            <person name="Velmurugan N."/>
            <person name="Zhang Y."/>
            <person name="Plunkett M.H."/>
            <person name="Hondzo H."/>
            <person name="Barney B.M."/>
        </authorList>
    </citation>
    <scope>NUCLEOTIDE SEQUENCE [LARGE SCALE GENOMIC DNA]</scope>
    <source>
        <strain evidence="14 15">SAG 241.80</strain>
    </source>
</reference>
<evidence type="ECO:0000259" key="13">
    <source>
        <dbReference type="SMART" id="SM00563"/>
    </source>
</evidence>
<gene>
    <name evidence="14" type="ORF">C2E20_4646</name>
</gene>
<keyword evidence="15" id="KW-1185">Reference proteome</keyword>
<dbReference type="PANTHER" id="PTHR12497">
    <property type="entry name" value="TAZ PROTEIN TAFAZZIN"/>
    <property type="match status" value="1"/>
</dbReference>
<comment type="catalytic activity">
    <reaction evidence="11">
        <text>1'-[1,2-diacyl-sn-glycero-3-phospho],3'-[1-acyl-sn-glycero-3-phospho]-glycerol + a 1,2-diacyl-sn-glycero-3-phosphocholine = a cardiolipin + a 1-acyl-sn-glycero-3-phosphocholine</text>
        <dbReference type="Rhea" id="RHEA:33731"/>
        <dbReference type="ChEBI" id="CHEBI:57643"/>
        <dbReference type="ChEBI" id="CHEBI:58168"/>
        <dbReference type="ChEBI" id="CHEBI:62237"/>
        <dbReference type="ChEBI" id="CHEBI:64743"/>
    </reaction>
    <physiologicalReaction direction="left-to-right" evidence="11">
        <dbReference type="Rhea" id="RHEA:33732"/>
    </physiologicalReaction>
    <physiologicalReaction direction="right-to-left" evidence="11">
        <dbReference type="Rhea" id="RHEA:33733"/>
    </physiologicalReaction>
</comment>
<dbReference type="InterPro" id="IPR000872">
    <property type="entry name" value="Tafazzin"/>
</dbReference>
<dbReference type="CDD" id="cd07989">
    <property type="entry name" value="LPLAT_AGPAT-like"/>
    <property type="match status" value="1"/>
</dbReference>
<dbReference type="Proteomes" id="UP000239649">
    <property type="component" value="Unassembled WGS sequence"/>
</dbReference>
<name>A0A2P6VD56_9CHLO</name>
<proteinExistence type="inferred from homology"/>
<dbReference type="OrthoDB" id="193467at2759"/>
<sequence length="641" mass="66646">MLPLVGSVPGQWKLAVALREYRTLLRARRGEEDSSLFQQAKERVLLRVKERRAAARVDPRGAFSRTRERWAAARLSLRELKEQQRERLRQYVASAVGASGTLPASSNSSSSSSGSSPLVSSSSLGTRDEAAAALAVAERQQPAAVLGAGGQELDERAAAAAMGSDGVLRHVVVAGIGGACKLFLQAGARTSVVGREHMAAAMERPPGVGLITVSNHVGSIDDPLITSSIVPAGKLLQPERMRWTLCATDRCFKSAALAPFFRAAKVLPVERGAGLSQFGMQLAQSRLVAGEWVHIFPEGTRSRDGRMQPVRKGVGWLVASAAASGGTPPMVLPFVHSGMENILPKGRSLPKLGQELRVLVGEPVPVADLLAEAEAAAWGEQKLQVAIADRVGQALYQLKAQLEGLPLEEVAPQPRAALLTISEDTLLPLIEEEMDSLAHCWHDRWQRVSLPSLTQRMREAVATRRDALRARLAAVGEGGAAAAALQELQPPAEEPDSPAWELAGGVSLPWGSPSATEGAAWEAAAAGPAGATDAALGLLARQNLLRLLRGGSALPAGLRASTGAGGSAAGLLPGGSLLGGGSKADIVAASPLDAVSLAAGSPDAGLLAATADYAALRAQHMRSLLAARPANSSMTAAVPAL</sequence>
<evidence type="ECO:0000256" key="6">
    <source>
        <dbReference type="ARBA" id="ARBA00023098"/>
    </source>
</evidence>
<dbReference type="SUPFAM" id="SSF69593">
    <property type="entry name" value="Glycerol-3-phosphate (1)-acyltransferase"/>
    <property type="match status" value="1"/>
</dbReference>
<evidence type="ECO:0000256" key="4">
    <source>
        <dbReference type="ARBA" id="ARBA00022787"/>
    </source>
</evidence>
<keyword evidence="7" id="KW-0496">Mitochondrion</keyword>
<dbReference type="PANTHER" id="PTHR12497:SF0">
    <property type="entry name" value="TAFAZZIN"/>
    <property type="match status" value="1"/>
</dbReference>
<dbReference type="GO" id="GO:0005743">
    <property type="term" value="C:mitochondrial inner membrane"/>
    <property type="evidence" value="ECO:0007669"/>
    <property type="project" value="UniProtKB-SubCell"/>
</dbReference>
<keyword evidence="9 14" id="KW-0012">Acyltransferase</keyword>
<dbReference type="STRING" id="554055.A0A2P6VD56"/>
<comment type="subcellular location">
    <subcellularLocation>
        <location evidence="1">Mitochondrion inner membrane</location>
        <topology evidence="1">Peripheral membrane protein</topology>
        <orientation evidence="1">Intermembrane side</orientation>
    </subcellularLocation>
    <subcellularLocation>
        <location evidence="10">Mitochondrion outer membrane</location>
        <topology evidence="10">Peripheral membrane protein</topology>
        <orientation evidence="10">Intermembrane side</orientation>
    </subcellularLocation>
</comment>
<dbReference type="GO" id="GO:0005741">
    <property type="term" value="C:mitochondrial outer membrane"/>
    <property type="evidence" value="ECO:0007669"/>
    <property type="project" value="UniProtKB-SubCell"/>
</dbReference>
<keyword evidence="4" id="KW-1000">Mitochondrion outer membrane</keyword>
<feature type="region of interest" description="Disordered" evidence="12">
    <location>
        <begin position="100"/>
        <end position="123"/>
    </location>
</feature>
<organism evidence="14 15">
    <name type="scientific">Micractinium conductrix</name>
    <dbReference type="NCBI Taxonomy" id="554055"/>
    <lineage>
        <taxon>Eukaryota</taxon>
        <taxon>Viridiplantae</taxon>
        <taxon>Chlorophyta</taxon>
        <taxon>core chlorophytes</taxon>
        <taxon>Trebouxiophyceae</taxon>
        <taxon>Chlorellales</taxon>
        <taxon>Chlorellaceae</taxon>
        <taxon>Chlorella clade</taxon>
        <taxon>Micractinium</taxon>
    </lineage>
</organism>
<dbReference type="Pfam" id="PF01553">
    <property type="entry name" value="Acyltransferase"/>
    <property type="match status" value="1"/>
</dbReference>
<keyword evidence="5" id="KW-0999">Mitochondrion inner membrane</keyword>
<feature type="domain" description="Phospholipid/glycerol acyltransferase" evidence="13">
    <location>
        <begin position="210"/>
        <end position="339"/>
    </location>
</feature>
<feature type="compositionally biased region" description="Low complexity" evidence="12">
    <location>
        <begin position="105"/>
        <end position="123"/>
    </location>
</feature>
<comment type="similarity">
    <text evidence="2">Belongs to the taffazin family.</text>
</comment>
<keyword evidence="8" id="KW-0472">Membrane</keyword>
<evidence type="ECO:0000256" key="9">
    <source>
        <dbReference type="ARBA" id="ARBA00023315"/>
    </source>
</evidence>
<evidence type="ECO:0000256" key="5">
    <source>
        <dbReference type="ARBA" id="ARBA00022792"/>
    </source>
</evidence>
<evidence type="ECO:0000313" key="15">
    <source>
        <dbReference type="Proteomes" id="UP000239649"/>
    </source>
</evidence>